<gene>
    <name evidence="3" type="primary">LOC101691190</name>
</gene>
<evidence type="ECO:0000256" key="1">
    <source>
        <dbReference type="SAM" id="MobiDB-lite"/>
    </source>
</evidence>
<evidence type="ECO:0000313" key="3">
    <source>
        <dbReference type="RefSeq" id="XP_004768451.1"/>
    </source>
</evidence>
<feature type="region of interest" description="Disordered" evidence="1">
    <location>
        <begin position="253"/>
        <end position="325"/>
    </location>
</feature>
<feature type="compositionally biased region" description="Basic and acidic residues" evidence="1">
    <location>
        <begin position="1"/>
        <end position="11"/>
    </location>
</feature>
<proteinExistence type="predicted"/>
<protein>
    <submittedName>
        <fullName evidence="3">Translation initiation factor IF-2-like</fullName>
    </submittedName>
</protein>
<dbReference type="RefSeq" id="XP_004768451.1">
    <property type="nucleotide sequence ID" value="XM_004768394.3"/>
</dbReference>
<feature type="region of interest" description="Disordered" evidence="1">
    <location>
        <begin position="1"/>
        <end position="65"/>
    </location>
</feature>
<keyword evidence="2" id="KW-1185">Reference proteome</keyword>
<sequence>MDRTGSPRREGSGIGPWGDREGKQGLRQERVGSGSSCRGEAPCLRPTGSPSPRSGPFPLPGSLGRARHLGRLHGVTGPSLTGPLSAWGASLCPRRGSEGPCRSLPCRCNGGCWRQGGAGGPQAAICCRLPEMGRGGGLEQLLWGRPVGTDGTGGSLCSLPPPGRHRDRAGPRAYRPGRAWSGPSPERGGGPCFQGLSPLIPGWLPRVLGEGAGPAQAVRLRETPAPSRATCQGLQRRLRRATKCRELLPNLVLRRPKPPETGGVVGGQGSPELSTHPGPFSGSRSARAAPEGGPAGGGGRESGHKSLRGSRPSACPSCFQHGMSH</sequence>
<name>A0A8U0N5N9_MUSPF</name>
<reference evidence="3" key="1">
    <citation type="submission" date="2025-08" db="UniProtKB">
        <authorList>
            <consortium name="RefSeq"/>
        </authorList>
    </citation>
    <scope>IDENTIFICATION</scope>
    <source>
        <tissue evidence="3">Brain</tissue>
    </source>
</reference>
<dbReference type="KEGG" id="mpuf:101691190"/>
<accession>A0A8U0N5N9</accession>
<organism evidence="2 3">
    <name type="scientific">Mustela putorius furo</name>
    <name type="common">European domestic ferret</name>
    <name type="synonym">Mustela furo</name>
    <dbReference type="NCBI Taxonomy" id="9669"/>
    <lineage>
        <taxon>Eukaryota</taxon>
        <taxon>Metazoa</taxon>
        <taxon>Chordata</taxon>
        <taxon>Craniata</taxon>
        <taxon>Vertebrata</taxon>
        <taxon>Euteleostomi</taxon>
        <taxon>Mammalia</taxon>
        <taxon>Eutheria</taxon>
        <taxon>Laurasiatheria</taxon>
        <taxon>Carnivora</taxon>
        <taxon>Caniformia</taxon>
        <taxon>Musteloidea</taxon>
        <taxon>Mustelidae</taxon>
        <taxon>Mustelinae</taxon>
        <taxon>Mustela</taxon>
    </lineage>
</organism>
<dbReference type="Proteomes" id="UP000000715">
    <property type="component" value="Unplaced"/>
</dbReference>
<dbReference type="AlphaFoldDB" id="A0A8U0N5N9"/>
<evidence type="ECO:0000313" key="2">
    <source>
        <dbReference type="Proteomes" id="UP000000715"/>
    </source>
</evidence>
<dbReference type="GeneID" id="101691190"/>
<feature type="compositionally biased region" description="Basic and acidic residues" evidence="1">
    <location>
        <begin position="18"/>
        <end position="30"/>
    </location>
</feature>
<feature type="region of interest" description="Disordered" evidence="1">
    <location>
        <begin position="152"/>
        <end position="187"/>
    </location>
</feature>